<protein>
    <submittedName>
        <fullName evidence="1">13104_t:CDS:1</fullName>
    </submittedName>
</protein>
<dbReference type="OrthoDB" id="2398155at2759"/>
<accession>A0A9N9HT87</accession>
<gene>
    <name evidence="1" type="ORF">FCALED_LOCUS13621</name>
</gene>
<organism evidence="1 2">
    <name type="scientific">Funneliformis caledonium</name>
    <dbReference type="NCBI Taxonomy" id="1117310"/>
    <lineage>
        <taxon>Eukaryota</taxon>
        <taxon>Fungi</taxon>
        <taxon>Fungi incertae sedis</taxon>
        <taxon>Mucoromycota</taxon>
        <taxon>Glomeromycotina</taxon>
        <taxon>Glomeromycetes</taxon>
        <taxon>Glomerales</taxon>
        <taxon>Glomeraceae</taxon>
        <taxon>Funneliformis</taxon>
    </lineage>
</organism>
<dbReference type="AlphaFoldDB" id="A0A9N9HT87"/>
<reference evidence="1" key="1">
    <citation type="submission" date="2021-06" db="EMBL/GenBank/DDBJ databases">
        <authorList>
            <person name="Kallberg Y."/>
            <person name="Tangrot J."/>
            <person name="Rosling A."/>
        </authorList>
    </citation>
    <scope>NUCLEOTIDE SEQUENCE</scope>
    <source>
        <strain evidence="1">UK204</strain>
    </source>
</reference>
<evidence type="ECO:0000313" key="2">
    <source>
        <dbReference type="Proteomes" id="UP000789570"/>
    </source>
</evidence>
<dbReference type="Proteomes" id="UP000789570">
    <property type="component" value="Unassembled WGS sequence"/>
</dbReference>
<proteinExistence type="predicted"/>
<name>A0A9N9HT87_9GLOM</name>
<keyword evidence="2" id="KW-1185">Reference proteome</keyword>
<comment type="caution">
    <text evidence="1">The sequence shown here is derived from an EMBL/GenBank/DDBJ whole genome shotgun (WGS) entry which is preliminary data.</text>
</comment>
<sequence length="62" mass="7203">DEEDTQSLISDDILLNNNESNNNLLSLYIHAAIDINAKWNLHDLFIRELKKPEFISTLSEFN</sequence>
<feature type="non-terminal residue" evidence="1">
    <location>
        <position position="1"/>
    </location>
</feature>
<dbReference type="EMBL" id="CAJVPQ010008161">
    <property type="protein sequence ID" value="CAG8704149.1"/>
    <property type="molecule type" value="Genomic_DNA"/>
</dbReference>
<evidence type="ECO:0000313" key="1">
    <source>
        <dbReference type="EMBL" id="CAG8704149.1"/>
    </source>
</evidence>